<sequence length="87" mass="9956">MDMSPDREGMALRAGWEMPRKVFRWDVVLNDEWSVSDDAQDADQAPVKFWVNHWDGPGGGWEGPRQWYWTSVSVLERLAGQGVFCGV</sequence>
<comment type="caution">
    <text evidence="1">The sequence shown here is derived from an EMBL/GenBank/DDBJ whole genome shotgun (WGS) entry which is preliminary data.</text>
</comment>
<evidence type="ECO:0000313" key="2">
    <source>
        <dbReference type="Proteomes" id="UP000186817"/>
    </source>
</evidence>
<reference evidence="1 2" key="1">
    <citation type="submission" date="2016-02" db="EMBL/GenBank/DDBJ databases">
        <title>Genome analysis of coral dinoflagellate symbionts highlights evolutionary adaptations to a symbiotic lifestyle.</title>
        <authorList>
            <person name="Aranda M."/>
            <person name="Li Y."/>
            <person name="Liew Y.J."/>
            <person name="Baumgarten S."/>
            <person name="Simakov O."/>
            <person name="Wilson M."/>
            <person name="Piel J."/>
            <person name="Ashoor H."/>
            <person name="Bougouffa S."/>
            <person name="Bajic V.B."/>
            <person name="Ryu T."/>
            <person name="Ravasi T."/>
            <person name="Bayer T."/>
            <person name="Micklem G."/>
            <person name="Kim H."/>
            <person name="Bhak J."/>
            <person name="Lajeunesse T.C."/>
            <person name="Voolstra C.R."/>
        </authorList>
    </citation>
    <scope>NUCLEOTIDE SEQUENCE [LARGE SCALE GENOMIC DNA]</scope>
    <source>
        <strain evidence="1 2">CCMP2467</strain>
    </source>
</reference>
<name>A0A1Q9C9B3_SYMMI</name>
<organism evidence="1 2">
    <name type="scientific">Symbiodinium microadriaticum</name>
    <name type="common">Dinoflagellate</name>
    <name type="synonym">Zooxanthella microadriatica</name>
    <dbReference type="NCBI Taxonomy" id="2951"/>
    <lineage>
        <taxon>Eukaryota</taxon>
        <taxon>Sar</taxon>
        <taxon>Alveolata</taxon>
        <taxon>Dinophyceae</taxon>
        <taxon>Suessiales</taxon>
        <taxon>Symbiodiniaceae</taxon>
        <taxon>Symbiodinium</taxon>
    </lineage>
</organism>
<accession>A0A1Q9C9B3</accession>
<gene>
    <name evidence="1" type="ORF">AK812_SmicGene40192</name>
</gene>
<dbReference type="Proteomes" id="UP000186817">
    <property type="component" value="Unassembled WGS sequence"/>
</dbReference>
<proteinExistence type="predicted"/>
<keyword evidence="2" id="KW-1185">Reference proteome</keyword>
<dbReference type="AlphaFoldDB" id="A0A1Q9C9B3"/>
<evidence type="ECO:0000313" key="1">
    <source>
        <dbReference type="EMBL" id="OLP79510.1"/>
    </source>
</evidence>
<dbReference type="EMBL" id="LSRX01001475">
    <property type="protein sequence ID" value="OLP79510.1"/>
    <property type="molecule type" value="Genomic_DNA"/>
</dbReference>
<protein>
    <submittedName>
        <fullName evidence="1">Uncharacterized protein</fullName>
    </submittedName>
</protein>